<reference evidence="2" key="1">
    <citation type="submission" date="2021-01" db="EMBL/GenBank/DDBJ databases">
        <authorList>
            <person name="Corre E."/>
            <person name="Pelletier E."/>
            <person name="Niang G."/>
            <person name="Scheremetjew M."/>
            <person name="Finn R."/>
            <person name="Kale V."/>
            <person name="Holt S."/>
            <person name="Cochrane G."/>
            <person name="Meng A."/>
            <person name="Brown T."/>
            <person name="Cohen L."/>
        </authorList>
    </citation>
    <scope>NUCLEOTIDE SEQUENCE</scope>
    <source>
        <strain evidence="2">MM31A-1</strain>
    </source>
</reference>
<evidence type="ECO:0000313" key="2">
    <source>
        <dbReference type="EMBL" id="CAE0479208.1"/>
    </source>
</evidence>
<accession>A0A7S3QJP8</accession>
<evidence type="ECO:0000256" key="1">
    <source>
        <dbReference type="SAM" id="SignalP"/>
    </source>
</evidence>
<protein>
    <recommendedName>
        <fullName evidence="3">PSI-F</fullName>
    </recommendedName>
</protein>
<sequence>MLSPARTSFTYILIALALVSVSAFTSNVNVNVAPIMRKTTSLNMVFGPKQALAIERRKNPQVFESTIQGLMTSKRLSREQAEKRYGEFLLDPDGFALKASAVERKEMGYKNWIDQAVKKSDDPEATQKRIDDFTAKNRLKGIAIMGFFSAAVLAYSATNPYVPPV</sequence>
<dbReference type="AlphaFoldDB" id="A0A7S3QJP8"/>
<dbReference type="EMBL" id="HBIO01031380">
    <property type="protein sequence ID" value="CAE0479208.1"/>
    <property type="molecule type" value="Transcribed_RNA"/>
</dbReference>
<organism evidence="2">
    <name type="scientific">Chaetoceros debilis</name>
    <dbReference type="NCBI Taxonomy" id="122233"/>
    <lineage>
        <taxon>Eukaryota</taxon>
        <taxon>Sar</taxon>
        <taxon>Stramenopiles</taxon>
        <taxon>Ochrophyta</taxon>
        <taxon>Bacillariophyta</taxon>
        <taxon>Coscinodiscophyceae</taxon>
        <taxon>Chaetocerotophycidae</taxon>
        <taxon>Chaetocerotales</taxon>
        <taxon>Chaetocerotaceae</taxon>
        <taxon>Chaetoceros</taxon>
    </lineage>
</organism>
<proteinExistence type="predicted"/>
<feature type="chain" id="PRO_5031462280" description="PSI-F" evidence="1">
    <location>
        <begin position="24"/>
        <end position="165"/>
    </location>
</feature>
<keyword evidence="1" id="KW-0732">Signal</keyword>
<gene>
    <name evidence="2" type="ORF">CDEB00056_LOCUS24062</name>
</gene>
<evidence type="ECO:0008006" key="3">
    <source>
        <dbReference type="Google" id="ProtNLM"/>
    </source>
</evidence>
<feature type="signal peptide" evidence="1">
    <location>
        <begin position="1"/>
        <end position="23"/>
    </location>
</feature>
<name>A0A7S3QJP8_9STRA</name>